<sequence length="50" mass="5441">MFGIGMPEMLLILAVALIVIGPKKLPDLAKSLGRGLAEFRKATSEIKESW</sequence>
<evidence type="ECO:0008006" key="10">
    <source>
        <dbReference type="Google" id="ProtNLM"/>
    </source>
</evidence>
<dbReference type="NCBIfam" id="NF011430">
    <property type="entry name" value="PRK14861.1"/>
    <property type="match status" value="1"/>
</dbReference>
<dbReference type="AlphaFoldDB" id="X1CMQ5"/>
<evidence type="ECO:0000256" key="3">
    <source>
        <dbReference type="ARBA" id="ARBA00022692"/>
    </source>
</evidence>
<evidence type="ECO:0000256" key="1">
    <source>
        <dbReference type="ARBA" id="ARBA00004581"/>
    </source>
</evidence>
<dbReference type="Pfam" id="PF02416">
    <property type="entry name" value="TatA_B_E"/>
    <property type="match status" value="1"/>
</dbReference>
<dbReference type="EMBL" id="BART01034980">
    <property type="protein sequence ID" value="GAH09726.1"/>
    <property type="molecule type" value="Genomic_DNA"/>
</dbReference>
<organism evidence="9">
    <name type="scientific">marine sediment metagenome</name>
    <dbReference type="NCBI Taxonomy" id="412755"/>
    <lineage>
        <taxon>unclassified sequences</taxon>
        <taxon>metagenomes</taxon>
        <taxon>ecological metagenomes</taxon>
    </lineage>
</organism>
<evidence type="ECO:0000256" key="7">
    <source>
        <dbReference type="ARBA" id="ARBA00023136"/>
    </source>
</evidence>
<evidence type="ECO:0000313" key="9">
    <source>
        <dbReference type="EMBL" id="GAH09726.1"/>
    </source>
</evidence>
<keyword evidence="5" id="KW-1133">Transmembrane helix</keyword>
<dbReference type="Gene3D" id="1.20.5.3310">
    <property type="match status" value="1"/>
</dbReference>
<dbReference type="HAMAP" id="MF_00236">
    <property type="entry name" value="TatA_E"/>
    <property type="match status" value="1"/>
</dbReference>
<feature type="non-terminal residue" evidence="9">
    <location>
        <position position="50"/>
    </location>
</feature>
<evidence type="ECO:0000256" key="8">
    <source>
        <dbReference type="ARBA" id="ARBA00025340"/>
    </source>
</evidence>
<keyword evidence="4" id="KW-0653">Protein transport</keyword>
<dbReference type="PRINTS" id="PR01506">
    <property type="entry name" value="TATBPROTEIN"/>
</dbReference>
<keyword evidence="3" id="KW-0812">Transmembrane</keyword>
<name>X1CMQ5_9ZZZZ</name>
<dbReference type="InterPro" id="IPR006312">
    <property type="entry name" value="TatA/E"/>
</dbReference>
<proteinExistence type="inferred from homology"/>
<keyword evidence="6" id="KW-0811">Translocation</keyword>
<dbReference type="InterPro" id="IPR003369">
    <property type="entry name" value="TatA/B/E"/>
</dbReference>
<comment type="subcellular location">
    <subcellularLocation>
        <location evidence="1">Plastid</location>
        <location evidence="1">Chloroplast thylakoid membrane</location>
        <topology evidence="1">Single-pass membrane protein</topology>
    </subcellularLocation>
</comment>
<dbReference type="PANTHER" id="PTHR33162">
    <property type="entry name" value="SEC-INDEPENDENT PROTEIN TRANSLOCASE PROTEIN TATA, CHLOROPLASTIC"/>
    <property type="match status" value="1"/>
</dbReference>
<evidence type="ECO:0000256" key="5">
    <source>
        <dbReference type="ARBA" id="ARBA00022989"/>
    </source>
</evidence>
<keyword evidence="7" id="KW-0472">Membrane</keyword>
<dbReference type="GO" id="GO:0009535">
    <property type="term" value="C:chloroplast thylakoid membrane"/>
    <property type="evidence" value="ECO:0007669"/>
    <property type="project" value="UniProtKB-SubCell"/>
</dbReference>
<comment type="caution">
    <text evidence="9">The sequence shown here is derived from an EMBL/GenBank/DDBJ whole genome shotgun (WGS) entry which is preliminary data.</text>
</comment>
<protein>
    <recommendedName>
        <fullName evidence="10">Sec-independent protein translocase protein TatA</fullName>
    </recommendedName>
</protein>
<dbReference type="NCBIfam" id="TIGR01411">
    <property type="entry name" value="tatAE"/>
    <property type="match status" value="1"/>
</dbReference>
<reference evidence="9" key="1">
    <citation type="journal article" date="2014" name="Front. Microbiol.">
        <title>High frequency of phylogenetically diverse reductive dehalogenase-homologous genes in deep subseafloor sedimentary metagenomes.</title>
        <authorList>
            <person name="Kawai M."/>
            <person name="Futagami T."/>
            <person name="Toyoda A."/>
            <person name="Takaki Y."/>
            <person name="Nishi S."/>
            <person name="Hori S."/>
            <person name="Arai W."/>
            <person name="Tsubouchi T."/>
            <person name="Morono Y."/>
            <person name="Uchiyama I."/>
            <person name="Ito T."/>
            <person name="Fujiyama A."/>
            <person name="Inagaki F."/>
            <person name="Takami H."/>
        </authorList>
    </citation>
    <scope>NUCLEOTIDE SEQUENCE</scope>
    <source>
        <strain evidence="9">Expedition CK06-06</strain>
    </source>
</reference>
<dbReference type="GO" id="GO:0006886">
    <property type="term" value="P:intracellular protein transport"/>
    <property type="evidence" value="ECO:0007669"/>
    <property type="project" value="UniProtKB-ARBA"/>
</dbReference>
<dbReference type="PANTHER" id="PTHR33162:SF1">
    <property type="entry name" value="SEC-INDEPENDENT PROTEIN TRANSLOCASE PROTEIN TATA, CHLOROPLASTIC"/>
    <property type="match status" value="1"/>
</dbReference>
<comment type="function">
    <text evidence="8">Part of the twin-arginine translocation (Tat) system that transports large folded proteins containing a characteristic twin-arginine motif in their signal peptide across the thylakoid membrane. Involved in delta pH-dependent protein transport required for chloroplast development, especially thylakoid membrane formation. TATC and TATB mediate precursor recognition, whereas TATA facilitates translocation.</text>
</comment>
<gene>
    <name evidence="9" type="ORF">S01H4_59601</name>
</gene>
<keyword evidence="2" id="KW-0813">Transport</keyword>
<evidence type="ECO:0000256" key="2">
    <source>
        <dbReference type="ARBA" id="ARBA00022448"/>
    </source>
</evidence>
<dbReference type="GO" id="GO:0043953">
    <property type="term" value="P:protein transport by the Tat complex"/>
    <property type="evidence" value="ECO:0007669"/>
    <property type="project" value="InterPro"/>
</dbReference>
<evidence type="ECO:0000256" key="6">
    <source>
        <dbReference type="ARBA" id="ARBA00023010"/>
    </source>
</evidence>
<evidence type="ECO:0000256" key="4">
    <source>
        <dbReference type="ARBA" id="ARBA00022927"/>
    </source>
</evidence>
<accession>X1CMQ5</accession>